<evidence type="ECO:0000313" key="2">
    <source>
        <dbReference type="Proteomes" id="UP001164539"/>
    </source>
</evidence>
<organism evidence="1 2">
    <name type="scientific">Melia azedarach</name>
    <name type="common">Chinaberry tree</name>
    <dbReference type="NCBI Taxonomy" id="155640"/>
    <lineage>
        <taxon>Eukaryota</taxon>
        <taxon>Viridiplantae</taxon>
        <taxon>Streptophyta</taxon>
        <taxon>Embryophyta</taxon>
        <taxon>Tracheophyta</taxon>
        <taxon>Spermatophyta</taxon>
        <taxon>Magnoliopsida</taxon>
        <taxon>eudicotyledons</taxon>
        <taxon>Gunneridae</taxon>
        <taxon>Pentapetalae</taxon>
        <taxon>rosids</taxon>
        <taxon>malvids</taxon>
        <taxon>Sapindales</taxon>
        <taxon>Meliaceae</taxon>
        <taxon>Melia</taxon>
    </lineage>
</organism>
<sequence length="374" mass="38642">MEEKESTVSGSPGGDSYTDSPPPVSSNVLLPQTQPPQEMNIVSMERNIDLGGAAAPATVAAMATTQRNSGSGSVDLFGKKKRGRPRKYDSDGNLRLPSYNSVVSSSSSPRGFSLTPPEFSSSSSSKKGRGRPPGSGNWQLLASLGELFANTAGGDFTPHVVTVNTGEDVAGKILSFSQKGPRGICILSANGAVSNVTIRQPGSSGGILTYEGRFEILSLSGSFTVTDTGGVRSRTGGLSVSLAGPDGRVIGGGVAGLLLAASPIQIVVGSFTPNGYKVHKRKHHREPMMSSVSPTATETMARARPVSQANPDGETCLAPTTPFPGQSHTEVVDNTTNDKQVPNTASSLGAVWNGSETATSQRPSPDINVSLLSE</sequence>
<keyword evidence="2" id="KW-1185">Reference proteome</keyword>
<accession>A0ACC1X1Q1</accession>
<comment type="caution">
    <text evidence="1">The sequence shown here is derived from an EMBL/GenBank/DDBJ whole genome shotgun (WGS) entry which is preliminary data.</text>
</comment>
<name>A0ACC1X1Q1_MELAZ</name>
<evidence type="ECO:0000313" key="1">
    <source>
        <dbReference type="EMBL" id="KAJ4705089.1"/>
    </source>
</evidence>
<protein>
    <submittedName>
        <fullName evidence="1">AT-hook motif nuclear-localized protein</fullName>
    </submittedName>
</protein>
<reference evidence="1 2" key="1">
    <citation type="journal article" date="2023" name="Science">
        <title>Complex scaffold remodeling in plant triterpene biosynthesis.</title>
        <authorList>
            <person name="De La Pena R."/>
            <person name="Hodgson H."/>
            <person name="Liu J.C."/>
            <person name="Stephenson M.J."/>
            <person name="Martin A.C."/>
            <person name="Owen C."/>
            <person name="Harkess A."/>
            <person name="Leebens-Mack J."/>
            <person name="Jimenez L.E."/>
            <person name="Osbourn A."/>
            <person name="Sattely E.S."/>
        </authorList>
    </citation>
    <scope>NUCLEOTIDE SEQUENCE [LARGE SCALE GENOMIC DNA]</scope>
    <source>
        <strain evidence="2">cv. JPN11</strain>
        <tissue evidence="1">Leaf</tissue>
    </source>
</reference>
<gene>
    <name evidence="1" type="ORF">OWV82_021913</name>
</gene>
<dbReference type="EMBL" id="CM051405">
    <property type="protein sequence ID" value="KAJ4705089.1"/>
    <property type="molecule type" value="Genomic_DNA"/>
</dbReference>
<proteinExistence type="predicted"/>
<dbReference type="Proteomes" id="UP001164539">
    <property type="component" value="Chromosome 12"/>
</dbReference>